<proteinExistence type="predicted"/>
<feature type="signal peptide" evidence="1">
    <location>
        <begin position="1"/>
        <end position="28"/>
    </location>
</feature>
<dbReference type="Gene3D" id="3.40.50.1820">
    <property type="entry name" value="alpha/beta hydrolase"/>
    <property type="match status" value="1"/>
</dbReference>
<reference evidence="2 3" key="1">
    <citation type="submission" date="2019-05" db="EMBL/GenBank/DDBJ databases">
        <title>Dyadobacter AR-3-8 sp. nov., isolated from arctic soil.</title>
        <authorList>
            <person name="Chaudhary D.K."/>
        </authorList>
    </citation>
    <scope>NUCLEOTIDE SEQUENCE [LARGE SCALE GENOMIC DNA]</scope>
    <source>
        <strain evidence="2 3">AR-3-8</strain>
    </source>
</reference>
<dbReference type="SUPFAM" id="SSF53474">
    <property type="entry name" value="alpha/beta-Hydrolases"/>
    <property type="match status" value="1"/>
</dbReference>
<dbReference type="PANTHER" id="PTHR34853:SF1">
    <property type="entry name" value="LIPASE 5"/>
    <property type="match status" value="1"/>
</dbReference>
<dbReference type="EMBL" id="SZVO01000002">
    <property type="protein sequence ID" value="TKT93576.1"/>
    <property type="molecule type" value="Genomic_DNA"/>
</dbReference>
<dbReference type="PROSITE" id="PS51257">
    <property type="entry name" value="PROKAR_LIPOPROTEIN"/>
    <property type="match status" value="1"/>
</dbReference>
<dbReference type="GO" id="GO:0016042">
    <property type="term" value="P:lipid catabolic process"/>
    <property type="evidence" value="ECO:0007669"/>
    <property type="project" value="InterPro"/>
</dbReference>
<name>A0A4U6D9S9_9BACT</name>
<evidence type="ECO:0000313" key="2">
    <source>
        <dbReference type="EMBL" id="TKT93576.1"/>
    </source>
</evidence>
<sequence length="400" mass="44311">MQKNTSTIYFHKNWLFLIWALLFFTACSNDDNKDVTPVENKYLVSSTFIKDLTKDDIAKIYPLLAGYAKYNVKVYKVTYKTTNTDGTAITASGAMLLPVTDQSISMISVQHGTITTDDEAPSNFQSGSEAATFGSVFGSMGYIISYPDYIGYGATKDLPHPYEHRASLASSTLDMLRAAKELLKQQTDVKWNEKLYVAGYSEGGYATMCLQKKIEEEASSEFNLKASSCGAGAYDKTAFMKYVINSSVNTVASYNSLYLWVMLTYDRIYKLNKPKTYYFKDPYAAQIEQLGIANPINVSFNTILNDSFKTAVNTGTDTGFITAIGDNDVYDWKPNTPTRLFHGDADPLVFYFNSVNAEAAMKKRGAADVVLITIPGGTHSSSITTFLAGTLTFFTDSKYQ</sequence>
<protein>
    <submittedName>
        <fullName evidence="2">Phospholipase</fullName>
    </submittedName>
</protein>
<dbReference type="Proteomes" id="UP000304900">
    <property type="component" value="Unassembled WGS sequence"/>
</dbReference>
<dbReference type="PANTHER" id="PTHR34853">
    <property type="match status" value="1"/>
</dbReference>
<dbReference type="Gene3D" id="1.10.260.160">
    <property type="match status" value="1"/>
</dbReference>
<dbReference type="InterPro" id="IPR005152">
    <property type="entry name" value="Lipase_secreted"/>
</dbReference>
<evidence type="ECO:0000256" key="1">
    <source>
        <dbReference type="SAM" id="SignalP"/>
    </source>
</evidence>
<dbReference type="RefSeq" id="WP_137339252.1">
    <property type="nucleotide sequence ID" value="NZ_BSQH01000029.1"/>
</dbReference>
<dbReference type="Pfam" id="PF03583">
    <property type="entry name" value="LIP"/>
    <property type="match status" value="1"/>
</dbReference>
<keyword evidence="3" id="KW-1185">Reference proteome</keyword>
<gene>
    <name evidence="2" type="ORF">FDK13_07000</name>
</gene>
<accession>A0A4U6D9S9</accession>
<dbReference type="GO" id="GO:0004806">
    <property type="term" value="F:triacylglycerol lipase activity"/>
    <property type="evidence" value="ECO:0007669"/>
    <property type="project" value="InterPro"/>
</dbReference>
<comment type="caution">
    <text evidence="2">The sequence shown here is derived from an EMBL/GenBank/DDBJ whole genome shotgun (WGS) entry which is preliminary data.</text>
</comment>
<dbReference type="OrthoDB" id="9798122at2"/>
<dbReference type="InterPro" id="IPR029058">
    <property type="entry name" value="AB_hydrolase_fold"/>
</dbReference>
<feature type="chain" id="PRO_5020521176" evidence="1">
    <location>
        <begin position="29"/>
        <end position="400"/>
    </location>
</feature>
<evidence type="ECO:0000313" key="3">
    <source>
        <dbReference type="Proteomes" id="UP000304900"/>
    </source>
</evidence>
<dbReference type="AlphaFoldDB" id="A0A4U6D9S9"/>
<dbReference type="PIRSF" id="PIRSF029171">
    <property type="entry name" value="Esterase_LipA"/>
    <property type="match status" value="1"/>
</dbReference>
<keyword evidence="1" id="KW-0732">Signal</keyword>
<organism evidence="2 3">
    <name type="scientific">Dyadobacter frigoris</name>
    <dbReference type="NCBI Taxonomy" id="2576211"/>
    <lineage>
        <taxon>Bacteria</taxon>
        <taxon>Pseudomonadati</taxon>
        <taxon>Bacteroidota</taxon>
        <taxon>Cytophagia</taxon>
        <taxon>Cytophagales</taxon>
        <taxon>Spirosomataceae</taxon>
        <taxon>Dyadobacter</taxon>
    </lineage>
</organism>